<dbReference type="Pfam" id="PF07811">
    <property type="entry name" value="TadE"/>
    <property type="match status" value="1"/>
</dbReference>
<dbReference type="Proteomes" id="UP000034491">
    <property type="component" value="Unassembled WGS sequence"/>
</dbReference>
<name>A0A0M2R6Y3_9PROT</name>
<sequence length="201" mass="21613">MTFIRYLYQKSLIKKFKKCNRGAVALEYALGLPIFLTLVLGVFDLGGVYFATILLEGGLREAARYGVTGDLDPGVTKEEKILETINLHGAGFVQVQADELSTLVYEDFDAIGDPEPYVDANGNNIYDGGEAFTDLNCNGAWDSDAGFDGAGNGSEVVLYTVEHETQLITGYIAHLIGENGKVKLRASVAVRNEPYGGGASC</sequence>
<comment type="caution">
    <text evidence="2">The sequence shown here is derived from an EMBL/GenBank/DDBJ whole genome shotgun (WGS) entry which is preliminary data.</text>
</comment>
<evidence type="ECO:0000259" key="1">
    <source>
        <dbReference type="Pfam" id="PF07811"/>
    </source>
</evidence>
<dbReference type="AlphaFoldDB" id="A0A0M2R6Y3"/>
<protein>
    <recommendedName>
        <fullName evidence="1">TadE-like domain-containing protein</fullName>
    </recommendedName>
</protein>
<organism evidence="2 3">
    <name type="scientific">Kiloniella litopenaei</name>
    <dbReference type="NCBI Taxonomy" id="1549748"/>
    <lineage>
        <taxon>Bacteria</taxon>
        <taxon>Pseudomonadati</taxon>
        <taxon>Pseudomonadota</taxon>
        <taxon>Alphaproteobacteria</taxon>
        <taxon>Rhodospirillales</taxon>
        <taxon>Kiloniellaceae</taxon>
        <taxon>Kiloniella</taxon>
    </lineage>
</organism>
<evidence type="ECO:0000313" key="3">
    <source>
        <dbReference type="Proteomes" id="UP000034491"/>
    </source>
</evidence>
<reference evidence="2 3" key="1">
    <citation type="submission" date="2015-03" db="EMBL/GenBank/DDBJ databases">
        <title>Genome sequence of Kiloniella sp. P1-1, isolated from the gut microflora of Pacific white shrimp, Penaeus vannamei.</title>
        <authorList>
            <person name="Shao Z."/>
            <person name="Wang L."/>
            <person name="Li X."/>
        </authorList>
    </citation>
    <scope>NUCLEOTIDE SEQUENCE [LARGE SCALE GENOMIC DNA]</scope>
    <source>
        <strain evidence="2 3">P1-1</strain>
    </source>
</reference>
<accession>A0A0M2R6Y3</accession>
<dbReference type="STRING" id="1549748.WH95_04120"/>
<dbReference type="OrthoDB" id="7306064at2"/>
<keyword evidence="3" id="KW-1185">Reference proteome</keyword>
<dbReference type="EMBL" id="LANI01000003">
    <property type="protein sequence ID" value="KKJ77657.1"/>
    <property type="molecule type" value="Genomic_DNA"/>
</dbReference>
<dbReference type="InterPro" id="IPR012495">
    <property type="entry name" value="TadE-like_dom"/>
</dbReference>
<feature type="domain" description="TadE-like" evidence="1">
    <location>
        <begin position="22"/>
        <end position="64"/>
    </location>
</feature>
<evidence type="ECO:0000313" key="2">
    <source>
        <dbReference type="EMBL" id="KKJ77657.1"/>
    </source>
</evidence>
<proteinExistence type="predicted"/>
<dbReference type="RefSeq" id="WP_046503449.1">
    <property type="nucleotide sequence ID" value="NZ_LANI01000003.1"/>
</dbReference>
<gene>
    <name evidence="2" type="ORF">WH95_04120</name>
</gene>